<reference evidence="8 9" key="1">
    <citation type="journal article" date="2021" name="Nat. Commun.">
        <title>Incipient diploidization of the medicinal plant Perilla within 10,000 years.</title>
        <authorList>
            <person name="Zhang Y."/>
            <person name="Shen Q."/>
            <person name="Leng L."/>
            <person name="Zhang D."/>
            <person name="Chen S."/>
            <person name="Shi Y."/>
            <person name="Ning Z."/>
            <person name="Chen S."/>
        </authorList>
    </citation>
    <scope>NUCLEOTIDE SEQUENCE [LARGE SCALE GENOMIC DNA]</scope>
    <source>
        <strain evidence="9">cv. PC099</strain>
    </source>
</reference>
<dbReference type="SMART" id="SM01019">
    <property type="entry name" value="B3"/>
    <property type="match status" value="1"/>
</dbReference>
<comment type="subcellular location">
    <subcellularLocation>
        <location evidence="1">Nucleus</location>
    </subcellularLocation>
</comment>
<proteinExistence type="predicted"/>
<dbReference type="GO" id="GO:0005634">
    <property type="term" value="C:nucleus"/>
    <property type="evidence" value="ECO:0007669"/>
    <property type="project" value="UniProtKB-SubCell"/>
</dbReference>
<dbReference type="Gene3D" id="2.40.330.10">
    <property type="entry name" value="DNA-binding pseudobarrel domain"/>
    <property type="match status" value="1"/>
</dbReference>
<dbReference type="InterPro" id="IPR015300">
    <property type="entry name" value="DNA-bd_pseudobarrel_sf"/>
</dbReference>
<keyword evidence="9" id="KW-1185">Reference proteome</keyword>
<dbReference type="Pfam" id="PF02362">
    <property type="entry name" value="B3"/>
    <property type="match status" value="1"/>
</dbReference>
<keyword evidence="5" id="KW-0539">Nucleus</keyword>
<feature type="compositionally biased region" description="Polar residues" evidence="6">
    <location>
        <begin position="306"/>
        <end position="316"/>
    </location>
</feature>
<keyword evidence="4" id="KW-0804">Transcription</keyword>
<keyword evidence="3" id="KW-0238">DNA-binding</keyword>
<evidence type="ECO:0000256" key="2">
    <source>
        <dbReference type="ARBA" id="ARBA00023015"/>
    </source>
</evidence>
<feature type="non-terminal residue" evidence="8">
    <location>
        <position position="336"/>
    </location>
</feature>
<comment type="caution">
    <text evidence="8">The sequence shown here is derived from an EMBL/GenBank/DDBJ whole genome shotgun (WGS) entry which is preliminary data.</text>
</comment>
<dbReference type="PANTHER" id="PTHR31140:SF70">
    <property type="entry name" value="B3 DOMAIN-CONTAINING PROTEIN OS11G0156000"/>
    <property type="match status" value="1"/>
</dbReference>
<dbReference type="PROSITE" id="PS50863">
    <property type="entry name" value="B3"/>
    <property type="match status" value="1"/>
</dbReference>
<evidence type="ECO:0000256" key="6">
    <source>
        <dbReference type="SAM" id="MobiDB-lite"/>
    </source>
</evidence>
<accession>A0AAD4JAH3</accession>
<dbReference type="GO" id="GO:0003677">
    <property type="term" value="F:DNA binding"/>
    <property type="evidence" value="ECO:0007669"/>
    <property type="project" value="UniProtKB-KW"/>
</dbReference>
<dbReference type="InterPro" id="IPR003340">
    <property type="entry name" value="B3_DNA-bd"/>
</dbReference>
<gene>
    <name evidence="8" type="ORF">C2S53_010483</name>
</gene>
<feature type="domain" description="TF-B3" evidence="7">
    <location>
        <begin position="108"/>
        <end position="214"/>
    </location>
</feature>
<dbReference type="EMBL" id="SDAM02000100">
    <property type="protein sequence ID" value="KAH6830162.1"/>
    <property type="molecule type" value="Genomic_DNA"/>
</dbReference>
<evidence type="ECO:0000256" key="5">
    <source>
        <dbReference type="ARBA" id="ARBA00023242"/>
    </source>
</evidence>
<dbReference type="AlphaFoldDB" id="A0AAD4JAH3"/>
<evidence type="ECO:0000256" key="1">
    <source>
        <dbReference type="ARBA" id="ARBA00004123"/>
    </source>
</evidence>
<evidence type="ECO:0000256" key="3">
    <source>
        <dbReference type="ARBA" id="ARBA00023125"/>
    </source>
</evidence>
<evidence type="ECO:0000256" key="4">
    <source>
        <dbReference type="ARBA" id="ARBA00023163"/>
    </source>
</evidence>
<organism evidence="8 9">
    <name type="scientific">Perilla frutescens var. hirtella</name>
    <name type="common">Perilla citriodora</name>
    <name type="synonym">Perilla setoyensis</name>
    <dbReference type="NCBI Taxonomy" id="608512"/>
    <lineage>
        <taxon>Eukaryota</taxon>
        <taxon>Viridiplantae</taxon>
        <taxon>Streptophyta</taxon>
        <taxon>Embryophyta</taxon>
        <taxon>Tracheophyta</taxon>
        <taxon>Spermatophyta</taxon>
        <taxon>Magnoliopsida</taxon>
        <taxon>eudicotyledons</taxon>
        <taxon>Gunneridae</taxon>
        <taxon>Pentapetalae</taxon>
        <taxon>asterids</taxon>
        <taxon>lamiids</taxon>
        <taxon>Lamiales</taxon>
        <taxon>Lamiaceae</taxon>
        <taxon>Nepetoideae</taxon>
        <taxon>Elsholtzieae</taxon>
        <taxon>Perilla</taxon>
    </lineage>
</organism>
<evidence type="ECO:0000259" key="7">
    <source>
        <dbReference type="PROSITE" id="PS50863"/>
    </source>
</evidence>
<name>A0AAD4JAH3_PERFH</name>
<evidence type="ECO:0000313" key="8">
    <source>
        <dbReference type="EMBL" id="KAH6830162.1"/>
    </source>
</evidence>
<dbReference type="PANTHER" id="PTHR31140">
    <property type="entry name" value="B3 DOMAIN-CONTAINING TRANSCRIPTION FACTOR ABI3"/>
    <property type="match status" value="1"/>
</dbReference>
<dbReference type="InterPro" id="IPR044800">
    <property type="entry name" value="LEC2-like"/>
</dbReference>
<feature type="region of interest" description="Disordered" evidence="6">
    <location>
        <begin position="303"/>
        <end position="323"/>
    </location>
</feature>
<evidence type="ECO:0000313" key="9">
    <source>
        <dbReference type="Proteomes" id="UP001190926"/>
    </source>
</evidence>
<dbReference type="CDD" id="cd10017">
    <property type="entry name" value="B3_DNA"/>
    <property type="match status" value="1"/>
</dbReference>
<dbReference type="GO" id="GO:0003700">
    <property type="term" value="F:DNA-binding transcription factor activity"/>
    <property type="evidence" value="ECO:0007669"/>
    <property type="project" value="InterPro"/>
</dbReference>
<protein>
    <submittedName>
        <fullName evidence="8">AP2/B3-like transcriptional factor family protein</fullName>
    </submittedName>
</protein>
<dbReference type="Proteomes" id="UP001190926">
    <property type="component" value="Unassembled WGS sequence"/>
</dbReference>
<feature type="region of interest" description="Disordered" evidence="6">
    <location>
        <begin position="79"/>
        <end position="101"/>
    </location>
</feature>
<sequence length="336" mass="37221">MSINHFSTELPEAHWWSHYTMDHSPPAKTPSPYQKSFLSTTSNNSNATFCLSPANLYRAAAAPMFCNQSNAVAFDLNNEDEEELADENAASTPTELEQEQEIPKERLFEKPLTPSDVGKLNRLVIPKQHAEKHFPLNGSGAESGENGLLLGFEDELGKSWRFRYSYWNSSQSYVLTKGWSRFVKEKRLDAGDIVVFARHRADAGRLFIGWRRRNSIGGQDSCGTQLAPPVASGGGGGGWNRMIYSGHPYPIQQQPPSNSSPHFQSEGIHAGTSNFQKQTSSAGSGNSKTLRLFGVNLECQAEESEASTPVGSPMSSQGQAHQQPYHQYQYYSNNHM</sequence>
<keyword evidence="2" id="KW-0805">Transcription regulation</keyword>
<dbReference type="SUPFAM" id="SSF101936">
    <property type="entry name" value="DNA-binding pseudobarrel domain"/>
    <property type="match status" value="1"/>
</dbReference>